<organism evidence="5 6">
    <name type="scientific">Propionicimonas paludicola</name>
    <dbReference type="NCBI Taxonomy" id="185243"/>
    <lineage>
        <taxon>Bacteria</taxon>
        <taxon>Bacillati</taxon>
        <taxon>Actinomycetota</taxon>
        <taxon>Actinomycetes</taxon>
        <taxon>Propionibacteriales</taxon>
        <taxon>Nocardioidaceae</taxon>
        <taxon>Propionicimonas</taxon>
    </lineage>
</organism>
<keyword evidence="6" id="KW-1185">Reference proteome</keyword>
<dbReference type="FunFam" id="3.90.550.10:FF:000122">
    <property type="entry name" value="Dolichol-phosphate mannosyltransferase subunit 1"/>
    <property type="match status" value="1"/>
</dbReference>
<accession>A0A2A9CSR6</accession>
<evidence type="ECO:0000256" key="3">
    <source>
        <dbReference type="ARBA" id="ARBA00022679"/>
    </source>
</evidence>
<dbReference type="PANTHER" id="PTHR43398">
    <property type="entry name" value="DOLICHOL-PHOSPHATE MANNOSYLTRANSFERASE SUBUNIT 1"/>
    <property type="match status" value="1"/>
</dbReference>
<dbReference type="CDD" id="cd06442">
    <property type="entry name" value="DPM1_like"/>
    <property type="match status" value="1"/>
</dbReference>
<evidence type="ECO:0000259" key="4">
    <source>
        <dbReference type="Pfam" id="PF00535"/>
    </source>
</evidence>
<evidence type="ECO:0000313" key="5">
    <source>
        <dbReference type="EMBL" id="PFG16652.1"/>
    </source>
</evidence>
<proteinExistence type="inferred from homology"/>
<evidence type="ECO:0000313" key="6">
    <source>
        <dbReference type="Proteomes" id="UP000226079"/>
    </source>
</evidence>
<comment type="similarity">
    <text evidence="1">Belongs to the glycosyltransferase 2 family.</text>
</comment>
<evidence type="ECO:0000256" key="1">
    <source>
        <dbReference type="ARBA" id="ARBA00006739"/>
    </source>
</evidence>
<dbReference type="OrthoDB" id="9810303at2"/>
<comment type="caution">
    <text evidence="5">The sequence shown here is derived from an EMBL/GenBank/DDBJ whole genome shotgun (WGS) entry which is preliminary data.</text>
</comment>
<dbReference type="RefSeq" id="WP_098460167.1">
    <property type="nucleotide sequence ID" value="NZ_PDJC01000001.1"/>
</dbReference>
<dbReference type="InterPro" id="IPR001173">
    <property type="entry name" value="Glyco_trans_2-like"/>
</dbReference>
<protein>
    <submittedName>
        <fullName evidence="5">Dolichol-phosphate mannosyltransferase</fullName>
    </submittedName>
</protein>
<dbReference type="Gene3D" id="3.90.550.10">
    <property type="entry name" value="Spore Coat Polysaccharide Biosynthesis Protein SpsA, Chain A"/>
    <property type="match status" value="1"/>
</dbReference>
<gene>
    <name evidence="5" type="ORF">ATK74_1203</name>
</gene>
<dbReference type="EMBL" id="PDJC01000001">
    <property type="protein sequence ID" value="PFG16652.1"/>
    <property type="molecule type" value="Genomic_DNA"/>
</dbReference>
<name>A0A2A9CSR6_9ACTN</name>
<dbReference type="InterPro" id="IPR029044">
    <property type="entry name" value="Nucleotide-diphossugar_trans"/>
</dbReference>
<dbReference type="Pfam" id="PF00535">
    <property type="entry name" value="Glycos_transf_2"/>
    <property type="match status" value="1"/>
</dbReference>
<keyword evidence="2 5" id="KW-0328">Glycosyltransferase</keyword>
<sequence length="263" mass="28291">MPDPATSLEPVLVIIPTYNELENLRPITARIRAAVPTAHILVADDNSPDGTGALADELAAADDHLHVLHRTGKEGLGAAYLAGFRWGIEQGYQVLIEHDADGSHQPEYLPSILERLQTADAVKGSRYIKGGSTKGWPVHRELLSRGGNLWTQLMLGLPVKDATGGFVAWRATTLQGMGLDGVEAAGYGFQVELVRRAVRAGFTVAEVPIEFVEREYGDSKMSGAIVLEAMGLTTRWGWQYRTGQLASAFSALTGRRGGKGLSS</sequence>
<dbReference type="PANTHER" id="PTHR43398:SF1">
    <property type="entry name" value="DOLICHOL-PHOSPHATE MANNOSYLTRANSFERASE SUBUNIT 1"/>
    <property type="match status" value="1"/>
</dbReference>
<reference evidence="5 6" key="1">
    <citation type="submission" date="2017-10" db="EMBL/GenBank/DDBJ databases">
        <title>Sequencing the genomes of 1000 actinobacteria strains.</title>
        <authorList>
            <person name="Klenk H.-P."/>
        </authorList>
    </citation>
    <scope>NUCLEOTIDE SEQUENCE [LARGE SCALE GENOMIC DNA]</scope>
    <source>
        <strain evidence="5 6">DSM 15597</strain>
    </source>
</reference>
<dbReference type="GO" id="GO:0009247">
    <property type="term" value="P:glycolipid biosynthetic process"/>
    <property type="evidence" value="ECO:0007669"/>
    <property type="project" value="TreeGrafter"/>
</dbReference>
<feature type="domain" description="Glycosyltransferase 2-like" evidence="4">
    <location>
        <begin position="13"/>
        <end position="168"/>
    </location>
</feature>
<dbReference type="Proteomes" id="UP000226079">
    <property type="component" value="Unassembled WGS sequence"/>
</dbReference>
<dbReference type="SUPFAM" id="SSF53448">
    <property type="entry name" value="Nucleotide-diphospho-sugar transferases"/>
    <property type="match status" value="1"/>
</dbReference>
<dbReference type="InterPro" id="IPR039528">
    <property type="entry name" value="DPM1-like"/>
</dbReference>
<keyword evidence="3 5" id="KW-0808">Transferase</keyword>
<evidence type="ECO:0000256" key="2">
    <source>
        <dbReference type="ARBA" id="ARBA00022676"/>
    </source>
</evidence>
<dbReference type="GO" id="GO:0004582">
    <property type="term" value="F:dolichyl-phosphate beta-D-mannosyltransferase activity"/>
    <property type="evidence" value="ECO:0007669"/>
    <property type="project" value="InterPro"/>
</dbReference>
<dbReference type="GO" id="GO:0016020">
    <property type="term" value="C:membrane"/>
    <property type="evidence" value="ECO:0007669"/>
    <property type="project" value="GOC"/>
</dbReference>
<dbReference type="AlphaFoldDB" id="A0A2A9CSR6"/>